<feature type="binding site" evidence="8">
    <location>
        <position position="188"/>
    </location>
    <ligand>
        <name>NAD(+)</name>
        <dbReference type="ChEBI" id="CHEBI:57540"/>
    </ligand>
</feature>
<feature type="binding site" evidence="8">
    <location>
        <position position="325"/>
    </location>
    <ligand>
        <name>substrate</name>
    </ligand>
</feature>
<keyword evidence="8" id="KW-0028">Amino-acid biosynthesis</keyword>
<dbReference type="Proteomes" id="UP000065511">
    <property type="component" value="Chromosome"/>
</dbReference>
<dbReference type="EC" id="1.1.1.23" evidence="3 8"/>
<accession>A0ABM5WCP5</accession>
<evidence type="ECO:0000256" key="8">
    <source>
        <dbReference type="HAMAP-Rule" id="MF_01024"/>
    </source>
</evidence>
<proteinExistence type="inferred from homology"/>
<feature type="active site" description="Proton acceptor" evidence="8">
    <location>
        <position position="325"/>
    </location>
</feature>
<gene>
    <name evidence="8" type="primary">hisD</name>
    <name evidence="12" type="ORF">ATZ33_17765</name>
</gene>
<evidence type="ECO:0000256" key="6">
    <source>
        <dbReference type="ARBA" id="ARBA00023002"/>
    </source>
</evidence>
<feature type="binding site" evidence="8">
    <location>
        <position position="417"/>
    </location>
    <ligand>
        <name>Zn(2+)</name>
        <dbReference type="ChEBI" id="CHEBI:29105"/>
    </ligand>
</feature>
<dbReference type="CDD" id="cd06572">
    <property type="entry name" value="Histidinol_dh"/>
    <property type="match status" value="1"/>
</dbReference>
<feature type="coiled-coil region" evidence="11">
    <location>
        <begin position="12"/>
        <end position="39"/>
    </location>
</feature>
<comment type="cofactor">
    <cofactor evidence="8">
        <name>Zn(2+)</name>
        <dbReference type="ChEBI" id="CHEBI:29105"/>
    </cofactor>
    <text evidence="8">Binds 1 zinc ion per subunit.</text>
</comment>
<feature type="binding site" evidence="8">
    <location>
        <position position="259"/>
    </location>
    <ligand>
        <name>substrate</name>
    </ligand>
</feature>
<keyword evidence="11" id="KW-0175">Coiled coil</keyword>
<dbReference type="PIRSF" id="PIRSF000099">
    <property type="entry name" value="Histidinol_dh"/>
    <property type="match status" value="1"/>
</dbReference>
<sequence>MKWLTGNTAEILSALSEENKLTLEDNQQVEEQVQKIIQQVNENGDQALRAYSKKFDQVELQDLSISQETIDIGYQRVEKGVIEALEAAKENIVSYHEKQKQYDFMDTERPGVLRGQLVLPLARVGVYVPGGTAAYPSSVLMNVLPAKIAGVEEIIMITPPSVTGIPDVILAAAKIAGVDKIFQVGGAQGIAALALGTETIPKVDKIVGPGNIYVATAKKQVFGLVGIDMIAGPSEIGILADKDANPVYIAADLLSQAEHDTLARAIVVTDSVTLAEQVEKELYRQLETLPRKKIAEKAIEDHGRIIIASSVAEMFLIMNKIAPEHLEVQLNDPISYLHDIKNAGSIFLGEYASEPVGDYFSGTNHVLPTSGTAKFYSPLGVYDFVKYSQVTYYTKDALAQAKDAVALLARKEGLEAHARAVECRFARENNETMS</sequence>
<feature type="binding site" evidence="8">
    <location>
        <position position="358"/>
    </location>
    <ligand>
        <name>Zn(2+)</name>
        <dbReference type="ChEBI" id="CHEBI:29105"/>
    </ligand>
</feature>
<keyword evidence="6 8" id="KW-0560">Oxidoreductase</keyword>
<feature type="binding site" evidence="8">
    <location>
        <position position="358"/>
    </location>
    <ligand>
        <name>substrate</name>
    </ligand>
</feature>
<dbReference type="Pfam" id="PF00815">
    <property type="entry name" value="Histidinol_dh"/>
    <property type="match status" value="1"/>
</dbReference>
<protein>
    <recommendedName>
        <fullName evidence="3 8">Histidinol dehydrogenase</fullName>
        <shortName evidence="8">HDH</shortName>
        <ecNumber evidence="3 8">1.1.1.23</ecNumber>
    </recommendedName>
</protein>
<dbReference type="SUPFAM" id="SSF53720">
    <property type="entry name" value="ALDH-like"/>
    <property type="match status" value="1"/>
</dbReference>
<dbReference type="PANTHER" id="PTHR21256">
    <property type="entry name" value="HISTIDINOL DEHYDROGENASE HDH"/>
    <property type="match status" value="1"/>
</dbReference>
<dbReference type="RefSeq" id="WP_071876657.1">
    <property type="nucleotide sequence ID" value="NZ_JXLC01000003.1"/>
</dbReference>
<feature type="binding site" evidence="8">
    <location>
        <position position="417"/>
    </location>
    <ligand>
        <name>substrate</name>
    </ligand>
</feature>
<evidence type="ECO:0000256" key="2">
    <source>
        <dbReference type="ARBA" id="ARBA00010178"/>
    </source>
</evidence>
<feature type="active site" description="Proton acceptor" evidence="8">
    <location>
        <position position="324"/>
    </location>
</feature>
<feature type="binding site" evidence="8">
    <location>
        <position position="256"/>
    </location>
    <ligand>
        <name>Zn(2+)</name>
        <dbReference type="ChEBI" id="CHEBI:29105"/>
    </ligand>
</feature>
<evidence type="ECO:0000313" key="12">
    <source>
        <dbReference type="EMBL" id="ALS03154.1"/>
    </source>
</evidence>
<dbReference type="PANTHER" id="PTHR21256:SF2">
    <property type="entry name" value="HISTIDINE BIOSYNTHESIS TRIFUNCTIONAL PROTEIN"/>
    <property type="match status" value="1"/>
</dbReference>
<evidence type="ECO:0000256" key="7">
    <source>
        <dbReference type="ARBA" id="ARBA00049489"/>
    </source>
</evidence>
<comment type="pathway">
    <text evidence="8">Amino-acid biosynthesis; L-histidine biosynthesis; L-histidine from 5-phospho-alpha-D-ribose 1-diphosphate: step 9/9.</text>
</comment>
<evidence type="ECO:0000256" key="9">
    <source>
        <dbReference type="PIRNR" id="PIRNR000099"/>
    </source>
</evidence>
<keyword evidence="13" id="KW-1185">Reference proteome</keyword>
<keyword evidence="4 8" id="KW-0479">Metal-binding</keyword>
<feature type="binding site" evidence="8">
    <location>
        <position position="211"/>
    </location>
    <ligand>
        <name>NAD(+)</name>
        <dbReference type="ChEBI" id="CHEBI:57540"/>
    </ligand>
</feature>
<dbReference type="PROSITE" id="PS00611">
    <property type="entry name" value="HISOL_DEHYDROGENASE"/>
    <property type="match status" value="1"/>
</dbReference>
<feature type="binding site" evidence="8">
    <location>
        <position position="234"/>
    </location>
    <ligand>
        <name>substrate</name>
    </ligand>
</feature>
<comment type="catalytic activity">
    <reaction evidence="7 8">
        <text>L-histidinol + 2 NAD(+) + H2O = L-histidine + 2 NADH + 3 H(+)</text>
        <dbReference type="Rhea" id="RHEA:20641"/>
        <dbReference type="ChEBI" id="CHEBI:15377"/>
        <dbReference type="ChEBI" id="CHEBI:15378"/>
        <dbReference type="ChEBI" id="CHEBI:57540"/>
        <dbReference type="ChEBI" id="CHEBI:57595"/>
        <dbReference type="ChEBI" id="CHEBI:57699"/>
        <dbReference type="ChEBI" id="CHEBI:57945"/>
        <dbReference type="EC" id="1.1.1.23"/>
    </reaction>
</comment>
<dbReference type="Gene3D" id="1.20.5.1300">
    <property type="match status" value="1"/>
</dbReference>
<evidence type="ECO:0000256" key="10">
    <source>
        <dbReference type="RuleBase" id="RU004175"/>
    </source>
</evidence>
<feature type="binding site" evidence="8">
    <location>
        <position position="259"/>
    </location>
    <ligand>
        <name>Zn(2+)</name>
        <dbReference type="ChEBI" id="CHEBI:29105"/>
    </ligand>
</feature>
<evidence type="ECO:0000256" key="11">
    <source>
        <dbReference type="SAM" id="Coils"/>
    </source>
</evidence>
<feature type="binding site" evidence="8">
    <location>
        <position position="412"/>
    </location>
    <ligand>
        <name>substrate</name>
    </ligand>
</feature>
<organism evidence="12 13">
    <name type="scientific">Enterococcus silesiacus</name>
    <dbReference type="NCBI Taxonomy" id="332949"/>
    <lineage>
        <taxon>Bacteria</taxon>
        <taxon>Bacillati</taxon>
        <taxon>Bacillota</taxon>
        <taxon>Bacilli</taxon>
        <taxon>Lactobacillales</taxon>
        <taxon>Enterococcaceae</taxon>
        <taxon>Enterococcus</taxon>
    </lineage>
</organism>
<keyword evidence="8" id="KW-0520">NAD</keyword>
<keyword evidence="8" id="KW-0368">Histidine biosynthesis</keyword>
<reference evidence="12 13" key="1">
    <citation type="submission" date="2015-12" db="EMBL/GenBank/DDBJ databases">
        <authorList>
            <person name="Lauer A."/>
            <person name="Humrighouse B."/>
            <person name="Loparev V."/>
            <person name="Shewmaker P.L."/>
            <person name="Whitney A.M."/>
            <person name="McLaughlin R.W."/>
        </authorList>
    </citation>
    <scope>NUCLEOTIDE SEQUENCE [LARGE SCALE GENOMIC DNA]</scope>
    <source>
        <strain evidence="12 13">LMG 23085</strain>
    </source>
</reference>
<comment type="function">
    <text evidence="1 8">Catalyzes the sequential NAD-dependent oxidations of L-histidinol to L-histidinaldehyde and then to L-histidine.</text>
</comment>
<evidence type="ECO:0000256" key="1">
    <source>
        <dbReference type="ARBA" id="ARBA00003850"/>
    </source>
</evidence>
<dbReference type="EMBL" id="CP013614">
    <property type="protein sequence ID" value="ALS03154.1"/>
    <property type="molecule type" value="Genomic_DNA"/>
</dbReference>
<dbReference type="HAMAP" id="MF_01024">
    <property type="entry name" value="HisD"/>
    <property type="match status" value="1"/>
</dbReference>
<evidence type="ECO:0000256" key="5">
    <source>
        <dbReference type="ARBA" id="ARBA00022833"/>
    </source>
</evidence>
<dbReference type="InterPro" id="IPR022695">
    <property type="entry name" value="Histidinol_DH_monofunct"/>
</dbReference>
<name>A0ABM5WCP5_9ENTE</name>
<dbReference type="InterPro" id="IPR001692">
    <property type="entry name" value="Histidinol_DH_CS"/>
</dbReference>
<evidence type="ECO:0000256" key="3">
    <source>
        <dbReference type="ARBA" id="ARBA00012965"/>
    </source>
</evidence>
<keyword evidence="5 8" id="KW-0862">Zinc</keyword>
<dbReference type="NCBIfam" id="TIGR00069">
    <property type="entry name" value="hisD"/>
    <property type="match status" value="1"/>
</dbReference>
<feature type="binding site" evidence="8">
    <location>
        <position position="127"/>
    </location>
    <ligand>
        <name>NAD(+)</name>
        <dbReference type="ChEBI" id="CHEBI:57540"/>
    </ligand>
</feature>
<dbReference type="InterPro" id="IPR016161">
    <property type="entry name" value="Ald_DH/histidinol_DH"/>
</dbReference>
<dbReference type="InterPro" id="IPR012131">
    <property type="entry name" value="Hstdl_DH"/>
</dbReference>
<feature type="binding site" evidence="8">
    <location>
        <position position="256"/>
    </location>
    <ligand>
        <name>substrate</name>
    </ligand>
</feature>
<comment type="similarity">
    <text evidence="2 8 9 10">Belongs to the histidinol dehydrogenase family.</text>
</comment>
<evidence type="ECO:0000256" key="4">
    <source>
        <dbReference type="ARBA" id="ARBA00022723"/>
    </source>
</evidence>
<evidence type="ECO:0000313" key="13">
    <source>
        <dbReference type="Proteomes" id="UP000065511"/>
    </source>
</evidence>
<dbReference type="PRINTS" id="PR00083">
    <property type="entry name" value="HOLDHDRGNASE"/>
</dbReference>
<dbReference type="Gene3D" id="3.40.50.1980">
    <property type="entry name" value="Nitrogenase molybdenum iron protein domain"/>
    <property type="match status" value="2"/>
</dbReference>